<accession>A0A2U1TB44</accession>
<dbReference type="EMBL" id="QEFB01000016">
    <property type="protein sequence ID" value="PWC06096.1"/>
    <property type="molecule type" value="Genomic_DNA"/>
</dbReference>
<feature type="transmembrane region" description="Helical" evidence="1">
    <location>
        <begin position="34"/>
        <end position="54"/>
    </location>
</feature>
<dbReference type="RefSeq" id="WP_146188152.1">
    <property type="nucleotide sequence ID" value="NZ_QEFB01000016.1"/>
</dbReference>
<feature type="transmembrane region" description="Helical" evidence="1">
    <location>
        <begin position="107"/>
        <end position="126"/>
    </location>
</feature>
<dbReference type="Proteomes" id="UP000244962">
    <property type="component" value="Unassembled WGS sequence"/>
</dbReference>
<dbReference type="AlphaFoldDB" id="A0A2U1TB44"/>
<evidence type="ECO:0000313" key="3">
    <source>
        <dbReference type="Proteomes" id="UP000244962"/>
    </source>
</evidence>
<sequence length="139" mass="13902">MLAVAVGYLVVLGGGAWALSVGLGEPIGGSDYAAWLAPVMIIAAVVGWLVVLLWLPEGVTGVSRYLLPAVGAGGAFLLAALVLHGLGSGDPLKGPALALAQFGYPTVYLAVALACVATATVGMGTSPHRDAEGRNRPIV</sequence>
<protein>
    <submittedName>
        <fullName evidence="2">Uncharacterized protein</fullName>
    </submittedName>
</protein>
<evidence type="ECO:0000313" key="2">
    <source>
        <dbReference type="EMBL" id="PWC06096.1"/>
    </source>
</evidence>
<feature type="transmembrane region" description="Helical" evidence="1">
    <location>
        <begin position="66"/>
        <end position="87"/>
    </location>
</feature>
<comment type="caution">
    <text evidence="2">The sequence shown here is derived from an EMBL/GenBank/DDBJ whole genome shotgun (WGS) entry which is preliminary data.</text>
</comment>
<evidence type="ECO:0000256" key="1">
    <source>
        <dbReference type="SAM" id="Phobius"/>
    </source>
</evidence>
<gene>
    <name evidence="2" type="ORF">DF223_13145</name>
</gene>
<organism evidence="2 3">
    <name type="scientific">Mycetocola zhujimingii</name>
    <dbReference type="NCBI Taxonomy" id="2079792"/>
    <lineage>
        <taxon>Bacteria</taxon>
        <taxon>Bacillati</taxon>
        <taxon>Actinomycetota</taxon>
        <taxon>Actinomycetes</taxon>
        <taxon>Micrococcales</taxon>
        <taxon>Microbacteriaceae</taxon>
        <taxon>Mycetocola</taxon>
    </lineage>
</organism>
<keyword evidence="3" id="KW-1185">Reference proteome</keyword>
<keyword evidence="1" id="KW-0812">Transmembrane</keyword>
<keyword evidence="1" id="KW-1133">Transmembrane helix</keyword>
<keyword evidence="1" id="KW-0472">Membrane</keyword>
<name>A0A2U1TB44_9MICO</name>
<reference evidence="3" key="1">
    <citation type="submission" date="2018-04" db="EMBL/GenBank/DDBJ databases">
        <authorList>
            <person name="Liu S."/>
            <person name="Wang Z."/>
            <person name="Li J."/>
        </authorList>
    </citation>
    <scope>NUCLEOTIDE SEQUENCE [LARGE SCALE GENOMIC DNA]</scope>
    <source>
        <strain evidence="3">622</strain>
    </source>
</reference>
<proteinExistence type="predicted"/>